<accession>A0A147BB74</accession>
<name>A0A147BB74_IXORI</name>
<reference evidence="1" key="1">
    <citation type="journal article" date="2018" name="PLoS Negl. Trop. Dis.">
        <title>Sialome diversity of ticks revealed by RNAseq of single tick salivary glands.</title>
        <authorList>
            <person name="Perner J."/>
            <person name="Kropackova S."/>
            <person name="Kopacek P."/>
            <person name="Ribeiro J.M."/>
        </authorList>
    </citation>
    <scope>NUCLEOTIDE SEQUENCE</scope>
    <source>
        <strain evidence="1">Siblings of single egg batch collected in Ceske Budejovice</strain>
        <tissue evidence="1">Salivary glands</tissue>
    </source>
</reference>
<evidence type="ECO:0000313" key="1">
    <source>
        <dbReference type="EMBL" id="JAR88009.1"/>
    </source>
</evidence>
<dbReference type="EMBL" id="GEGO01007395">
    <property type="protein sequence ID" value="JAR88009.1"/>
    <property type="molecule type" value="Transcribed_RNA"/>
</dbReference>
<sequence>MLRFWATGLGLGSAISGDAMTSTEPLGSRRRHERSRMLVPVDWPGNLLDRTLGSGNFTCCLAALKDRLDVRDMSCPGVRLGNTTLRAALPAGVPRTSWRTRCLCCTSERPKSVSFTWPVCEMSMLSGFRSLCTMCLLCKYSRASTASAA</sequence>
<proteinExistence type="predicted"/>
<dbReference type="AlphaFoldDB" id="A0A147BB74"/>
<protein>
    <submittedName>
        <fullName evidence="1">Putative secreted protein</fullName>
    </submittedName>
</protein>
<organism evidence="1">
    <name type="scientific">Ixodes ricinus</name>
    <name type="common">Common tick</name>
    <name type="synonym">Acarus ricinus</name>
    <dbReference type="NCBI Taxonomy" id="34613"/>
    <lineage>
        <taxon>Eukaryota</taxon>
        <taxon>Metazoa</taxon>
        <taxon>Ecdysozoa</taxon>
        <taxon>Arthropoda</taxon>
        <taxon>Chelicerata</taxon>
        <taxon>Arachnida</taxon>
        <taxon>Acari</taxon>
        <taxon>Parasitiformes</taxon>
        <taxon>Ixodida</taxon>
        <taxon>Ixodoidea</taxon>
        <taxon>Ixodidae</taxon>
        <taxon>Ixodinae</taxon>
        <taxon>Ixodes</taxon>
    </lineage>
</organism>